<keyword evidence="3" id="KW-1185">Reference proteome</keyword>
<gene>
    <name evidence="2" type="ORF">BS47DRAFT_1250876</name>
</gene>
<accession>A0A9P6B0B8</accession>
<evidence type="ECO:0000259" key="1">
    <source>
        <dbReference type="Pfam" id="PF03184"/>
    </source>
</evidence>
<dbReference type="EMBL" id="MU128965">
    <property type="protein sequence ID" value="KAF9514036.1"/>
    <property type="molecule type" value="Genomic_DNA"/>
</dbReference>
<dbReference type="OrthoDB" id="3341102at2759"/>
<name>A0A9P6B0B8_9AGAM</name>
<evidence type="ECO:0000313" key="2">
    <source>
        <dbReference type="EMBL" id="KAF9514036.1"/>
    </source>
</evidence>
<reference evidence="2" key="1">
    <citation type="journal article" date="2020" name="Nat. Commun.">
        <title>Large-scale genome sequencing of mycorrhizal fungi provides insights into the early evolution of symbiotic traits.</title>
        <authorList>
            <person name="Miyauchi S."/>
            <person name="Kiss E."/>
            <person name="Kuo A."/>
            <person name="Drula E."/>
            <person name="Kohler A."/>
            <person name="Sanchez-Garcia M."/>
            <person name="Morin E."/>
            <person name="Andreopoulos B."/>
            <person name="Barry K.W."/>
            <person name="Bonito G."/>
            <person name="Buee M."/>
            <person name="Carver A."/>
            <person name="Chen C."/>
            <person name="Cichocki N."/>
            <person name="Clum A."/>
            <person name="Culley D."/>
            <person name="Crous P.W."/>
            <person name="Fauchery L."/>
            <person name="Girlanda M."/>
            <person name="Hayes R.D."/>
            <person name="Keri Z."/>
            <person name="LaButti K."/>
            <person name="Lipzen A."/>
            <person name="Lombard V."/>
            <person name="Magnuson J."/>
            <person name="Maillard F."/>
            <person name="Murat C."/>
            <person name="Nolan M."/>
            <person name="Ohm R.A."/>
            <person name="Pangilinan J."/>
            <person name="Pereira M.F."/>
            <person name="Perotto S."/>
            <person name="Peter M."/>
            <person name="Pfister S."/>
            <person name="Riley R."/>
            <person name="Sitrit Y."/>
            <person name="Stielow J.B."/>
            <person name="Szollosi G."/>
            <person name="Zifcakova L."/>
            <person name="Stursova M."/>
            <person name="Spatafora J.W."/>
            <person name="Tedersoo L."/>
            <person name="Vaario L.M."/>
            <person name="Yamada A."/>
            <person name="Yan M."/>
            <person name="Wang P."/>
            <person name="Xu J."/>
            <person name="Bruns T."/>
            <person name="Baldrian P."/>
            <person name="Vilgalys R."/>
            <person name="Dunand C."/>
            <person name="Henrissat B."/>
            <person name="Grigoriev I.V."/>
            <person name="Hibbett D."/>
            <person name="Nagy L.G."/>
            <person name="Martin F.M."/>
        </authorList>
    </citation>
    <scope>NUCLEOTIDE SEQUENCE</scope>
    <source>
        <strain evidence="2">UP504</strain>
    </source>
</reference>
<dbReference type="Proteomes" id="UP000886523">
    <property type="component" value="Unassembled WGS sequence"/>
</dbReference>
<dbReference type="AlphaFoldDB" id="A0A9P6B0B8"/>
<dbReference type="InterPro" id="IPR004875">
    <property type="entry name" value="DDE_SF_endonuclease_dom"/>
</dbReference>
<organism evidence="2 3">
    <name type="scientific">Hydnum rufescens UP504</name>
    <dbReference type="NCBI Taxonomy" id="1448309"/>
    <lineage>
        <taxon>Eukaryota</taxon>
        <taxon>Fungi</taxon>
        <taxon>Dikarya</taxon>
        <taxon>Basidiomycota</taxon>
        <taxon>Agaricomycotina</taxon>
        <taxon>Agaricomycetes</taxon>
        <taxon>Cantharellales</taxon>
        <taxon>Hydnaceae</taxon>
        <taxon>Hydnum</taxon>
    </lineage>
</organism>
<dbReference type="GO" id="GO:0003676">
    <property type="term" value="F:nucleic acid binding"/>
    <property type="evidence" value="ECO:0007669"/>
    <property type="project" value="InterPro"/>
</dbReference>
<feature type="non-terminal residue" evidence="2">
    <location>
        <position position="1"/>
    </location>
</feature>
<dbReference type="Pfam" id="PF03184">
    <property type="entry name" value="DDE_1"/>
    <property type="match status" value="1"/>
</dbReference>
<feature type="domain" description="DDE-1" evidence="1">
    <location>
        <begin position="14"/>
        <end position="96"/>
    </location>
</feature>
<sequence length="125" mass="14379">WTDNVLVPYIMRIKKDLALPLTQRAILLIDSWSVHQSEDYHNWMKDKHTLIKIGYIPAGCTGKIQPANIGLQHVIKHNIRTQCLEFLATSAENDIKLGQNLSNISLPDNLEQLQNENAKWITNMY</sequence>
<feature type="non-terminal residue" evidence="2">
    <location>
        <position position="125"/>
    </location>
</feature>
<evidence type="ECO:0000313" key="3">
    <source>
        <dbReference type="Proteomes" id="UP000886523"/>
    </source>
</evidence>
<protein>
    <recommendedName>
        <fullName evidence="1">DDE-1 domain-containing protein</fullName>
    </recommendedName>
</protein>
<proteinExistence type="predicted"/>
<comment type="caution">
    <text evidence="2">The sequence shown here is derived from an EMBL/GenBank/DDBJ whole genome shotgun (WGS) entry which is preliminary data.</text>
</comment>